<name>Q2LEM5_9ACTN</name>
<accession>Q2LEM5</accession>
<organism evidence="2">
    <name type="scientific">Streptomyces sp. FR1</name>
    <dbReference type="NCBI Taxonomy" id="349971"/>
    <lineage>
        <taxon>Bacteria</taxon>
        <taxon>Bacillati</taxon>
        <taxon>Actinomycetota</taxon>
        <taxon>Actinomycetes</taxon>
        <taxon>Kitasatosporales</taxon>
        <taxon>Streptomycetaceae</taxon>
        <taxon>Streptomyces</taxon>
    </lineage>
</organism>
<evidence type="ECO:0000313" key="2">
    <source>
        <dbReference type="EMBL" id="ABC67440.1"/>
    </source>
</evidence>
<dbReference type="RefSeq" id="WP_012477081.1">
    <property type="nucleotide sequence ID" value="NC_010851.1"/>
</dbReference>
<reference evidence="2" key="1">
    <citation type="journal article" date="2006" name="Appl. Environ. Microbiol.">
        <title>Diversity of telomere palindromic sequences and replication genes among Streptomyces linear plasmids.</title>
        <authorList>
            <person name="Zhang R."/>
            <person name="Yang Y."/>
            <person name="Fang P."/>
            <person name="Jiang C."/>
            <person name="Xu L."/>
            <person name="Zhu Y."/>
            <person name="Shen M."/>
            <person name="Xia H."/>
            <person name="Zhao J."/>
            <person name="Chen T."/>
            <person name="Qin Z."/>
        </authorList>
    </citation>
    <scope>NUCLEOTIDE SEQUENCE</scope>
    <source>
        <strain evidence="2">FR1</strain>
        <plasmid evidence="2">pFRL1</plasmid>
    </source>
</reference>
<keyword evidence="2" id="KW-0614">Plasmid</keyword>
<gene>
    <name evidence="2" type="ORF">pFRL1.52</name>
</gene>
<proteinExistence type="predicted"/>
<evidence type="ECO:0000256" key="1">
    <source>
        <dbReference type="SAM" id="MobiDB-lite"/>
    </source>
</evidence>
<geneLocation type="plasmid" evidence="2">
    <name>pFRL1</name>
</geneLocation>
<dbReference type="EMBL" id="DQ322651">
    <property type="protein sequence ID" value="ABC67440.1"/>
    <property type="molecule type" value="Genomic_DNA"/>
</dbReference>
<feature type="compositionally biased region" description="Low complexity" evidence="1">
    <location>
        <begin position="8"/>
        <end position="18"/>
    </location>
</feature>
<feature type="region of interest" description="Disordered" evidence="1">
    <location>
        <begin position="1"/>
        <end position="40"/>
    </location>
</feature>
<sequence length="260" mass="27643">MASRLLQKAAAAAPPAKAGRGGLQKAADRADPADTPVGLVPLPRAAHEGTAAERLAVLEGIIGKAQDNAELTVRQAKDRFTREAGPALALIHDDELWRPEYESFVDYVKRRWDYSSTHGYLLVATAKVQKALPEGASANTGHVQVLAPVLRHNGLEAVSEAWAKSEKRNGQPTAATLKAAVDELGYGKAAKAIQGEVLSSTNHATTPSAVGQLENAVALAKKHLTRALVKKAFEESPEDARRLTEEIASWATTITKAAPK</sequence>
<protein>
    <submittedName>
        <fullName evidence="2">Uncharacterized protein</fullName>
    </submittedName>
</protein>
<dbReference type="AlphaFoldDB" id="Q2LEM5"/>